<protein>
    <submittedName>
        <fullName evidence="1">Uncharacterized protein</fullName>
    </submittedName>
</protein>
<reference evidence="1" key="1">
    <citation type="submission" date="2022-12" db="EMBL/GenBank/DDBJ databases">
        <authorList>
            <person name="Alioto T."/>
            <person name="Alioto T."/>
            <person name="Gomez Garrido J."/>
        </authorList>
    </citation>
    <scope>NUCLEOTIDE SEQUENCE</scope>
</reference>
<dbReference type="AlphaFoldDB" id="A0AA35PEI2"/>
<accession>A0AA35PEI2</accession>
<keyword evidence="2" id="KW-1185">Reference proteome</keyword>
<proteinExistence type="predicted"/>
<sequence>MHCEKSDANQEARWRFGFIGLLALEQHEASYFCDMTFWRRRDFAKGQWKCQTSRAYYTRRHRCLCDIIRYDSNPSPHLKPVCMSSNQEAERTQSWTYVLFYSRITSLFKGLSEDSLNLKGSSRSAIWNNVFYNLRFPCSNSISTPS</sequence>
<dbReference type="Proteomes" id="UP001178461">
    <property type="component" value="Chromosome 8"/>
</dbReference>
<name>A0AA35PEI2_9SAUR</name>
<organism evidence="1 2">
    <name type="scientific">Podarcis lilfordi</name>
    <name type="common">Lilford's wall lizard</name>
    <dbReference type="NCBI Taxonomy" id="74358"/>
    <lineage>
        <taxon>Eukaryota</taxon>
        <taxon>Metazoa</taxon>
        <taxon>Chordata</taxon>
        <taxon>Craniata</taxon>
        <taxon>Vertebrata</taxon>
        <taxon>Euteleostomi</taxon>
        <taxon>Lepidosauria</taxon>
        <taxon>Squamata</taxon>
        <taxon>Bifurcata</taxon>
        <taxon>Unidentata</taxon>
        <taxon>Episquamata</taxon>
        <taxon>Laterata</taxon>
        <taxon>Lacertibaenia</taxon>
        <taxon>Lacertidae</taxon>
        <taxon>Podarcis</taxon>
    </lineage>
</organism>
<evidence type="ECO:0000313" key="1">
    <source>
        <dbReference type="EMBL" id="CAI5782423.1"/>
    </source>
</evidence>
<gene>
    <name evidence="1" type="ORF">PODLI_1B000618</name>
</gene>
<dbReference type="EMBL" id="OX395133">
    <property type="protein sequence ID" value="CAI5782423.1"/>
    <property type="molecule type" value="Genomic_DNA"/>
</dbReference>
<evidence type="ECO:0000313" key="2">
    <source>
        <dbReference type="Proteomes" id="UP001178461"/>
    </source>
</evidence>